<evidence type="ECO:0000313" key="1">
    <source>
        <dbReference type="EMBL" id="KAK9001811.1"/>
    </source>
</evidence>
<reference evidence="1 2" key="1">
    <citation type="journal article" date="2024" name="G3 (Bethesda)">
        <title>Genome assembly of Hibiscus sabdariffa L. provides insights into metabolisms of medicinal natural products.</title>
        <authorList>
            <person name="Kim T."/>
        </authorList>
    </citation>
    <scope>NUCLEOTIDE SEQUENCE [LARGE SCALE GENOMIC DNA]</scope>
    <source>
        <strain evidence="1">TK-2024</strain>
        <tissue evidence="1">Old leaves</tissue>
    </source>
</reference>
<proteinExistence type="predicted"/>
<name>A0ABR2QMC0_9ROSI</name>
<comment type="caution">
    <text evidence="1">The sequence shown here is derived from an EMBL/GenBank/DDBJ whole genome shotgun (WGS) entry which is preliminary data.</text>
</comment>
<organism evidence="1 2">
    <name type="scientific">Hibiscus sabdariffa</name>
    <name type="common">roselle</name>
    <dbReference type="NCBI Taxonomy" id="183260"/>
    <lineage>
        <taxon>Eukaryota</taxon>
        <taxon>Viridiplantae</taxon>
        <taxon>Streptophyta</taxon>
        <taxon>Embryophyta</taxon>
        <taxon>Tracheophyta</taxon>
        <taxon>Spermatophyta</taxon>
        <taxon>Magnoliopsida</taxon>
        <taxon>eudicotyledons</taxon>
        <taxon>Gunneridae</taxon>
        <taxon>Pentapetalae</taxon>
        <taxon>rosids</taxon>
        <taxon>malvids</taxon>
        <taxon>Malvales</taxon>
        <taxon>Malvaceae</taxon>
        <taxon>Malvoideae</taxon>
        <taxon>Hibiscus</taxon>
    </lineage>
</organism>
<dbReference type="Proteomes" id="UP001396334">
    <property type="component" value="Unassembled WGS sequence"/>
</dbReference>
<evidence type="ECO:0008006" key="3">
    <source>
        <dbReference type="Google" id="ProtNLM"/>
    </source>
</evidence>
<keyword evidence="2" id="KW-1185">Reference proteome</keyword>
<protein>
    <recommendedName>
        <fullName evidence="3">Secreted protein</fullName>
    </recommendedName>
</protein>
<sequence length="84" mass="9189">MWPHSAAATAACVAPFSSSNVTTAQEVVDCSKTKRFSLVFNRLVQSCRGCDVACIAGSRQRGQCGILHYIHECMHASESREKAW</sequence>
<evidence type="ECO:0000313" key="2">
    <source>
        <dbReference type="Proteomes" id="UP001396334"/>
    </source>
</evidence>
<accession>A0ABR2QMC0</accession>
<dbReference type="EMBL" id="JBBPBN010000035">
    <property type="protein sequence ID" value="KAK9001811.1"/>
    <property type="molecule type" value="Genomic_DNA"/>
</dbReference>
<gene>
    <name evidence="1" type="ORF">V6N11_024509</name>
</gene>